<accession>A0A1U7LSJ3</accession>
<proteinExistence type="predicted"/>
<comment type="caution">
    <text evidence="3">The sequence shown here is derived from an EMBL/GenBank/DDBJ whole genome shotgun (WGS) entry which is preliminary data.</text>
</comment>
<gene>
    <name evidence="3" type="ORF">NEOLI_004300</name>
</gene>
<name>A0A1U7LSJ3_NEOID</name>
<dbReference type="EMBL" id="LXFE01000342">
    <property type="protein sequence ID" value="OLL25646.1"/>
    <property type="molecule type" value="Genomic_DNA"/>
</dbReference>
<feature type="signal peptide" evidence="2">
    <location>
        <begin position="1"/>
        <end position="16"/>
    </location>
</feature>
<organism evidence="3 4">
    <name type="scientific">Neolecta irregularis (strain DAH-3)</name>
    <dbReference type="NCBI Taxonomy" id="1198029"/>
    <lineage>
        <taxon>Eukaryota</taxon>
        <taxon>Fungi</taxon>
        <taxon>Dikarya</taxon>
        <taxon>Ascomycota</taxon>
        <taxon>Taphrinomycotina</taxon>
        <taxon>Neolectales</taxon>
        <taxon>Neolectaceae</taxon>
        <taxon>Neolecta</taxon>
    </lineage>
</organism>
<reference evidence="3 4" key="1">
    <citation type="submission" date="2016-04" db="EMBL/GenBank/DDBJ databases">
        <title>Evolutionary innovation and constraint leading to complex multicellularity in the Ascomycota.</title>
        <authorList>
            <person name="Cisse O."/>
            <person name="Nguyen A."/>
            <person name="Hewitt D.A."/>
            <person name="Jedd G."/>
            <person name="Stajich J.E."/>
        </authorList>
    </citation>
    <scope>NUCLEOTIDE SEQUENCE [LARGE SCALE GENOMIC DNA]</scope>
    <source>
        <strain evidence="3 4">DAH-3</strain>
    </source>
</reference>
<feature type="compositionally biased region" description="Polar residues" evidence="1">
    <location>
        <begin position="87"/>
        <end position="112"/>
    </location>
</feature>
<evidence type="ECO:0000256" key="1">
    <source>
        <dbReference type="SAM" id="MobiDB-lite"/>
    </source>
</evidence>
<feature type="chain" id="PRO_5013047010" evidence="2">
    <location>
        <begin position="17"/>
        <end position="112"/>
    </location>
</feature>
<dbReference type="Proteomes" id="UP000186594">
    <property type="component" value="Unassembled WGS sequence"/>
</dbReference>
<dbReference type="AlphaFoldDB" id="A0A1U7LSJ3"/>
<evidence type="ECO:0000256" key="2">
    <source>
        <dbReference type="SAM" id="SignalP"/>
    </source>
</evidence>
<feature type="region of interest" description="Disordered" evidence="1">
    <location>
        <begin position="81"/>
        <end position="112"/>
    </location>
</feature>
<evidence type="ECO:0000313" key="4">
    <source>
        <dbReference type="Proteomes" id="UP000186594"/>
    </source>
</evidence>
<keyword evidence="4" id="KW-1185">Reference proteome</keyword>
<evidence type="ECO:0000313" key="3">
    <source>
        <dbReference type="EMBL" id="OLL25646.1"/>
    </source>
</evidence>
<sequence length="112" mass="12477">MLALISFVMWFLSVAPVPFEDKQSLALESAKGYSQVATFLSPRRSPVLLIKFKHPLEDGEEVSDEYWDSVLQGKIQAHSARTIPVDTRTNTQNGIKRTGSPSYHTPASSKNQ</sequence>
<keyword evidence="2" id="KW-0732">Signal</keyword>
<protein>
    <submittedName>
        <fullName evidence="3">Uncharacterized protein</fullName>
    </submittedName>
</protein>